<dbReference type="Pfam" id="PF21787">
    <property type="entry name" value="TNP-like_RNaseH_N"/>
    <property type="match status" value="1"/>
</dbReference>
<name>A0ABM1F154_PRICU</name>
<evidence type="ECO:0000313" key="3">
    <source>
        <dbReference type="Proteomes" id="UP000695022"/>
    </source>
</evidence>
<dbReference type="RefSeq" id="XP_014678175.1">
    <property type="nucleotide sequence ID" value="XM_014822689.1"/>
</dbReference>
<dbReference type="InterPro" id="IPR048366">
    <property type="entry name" value="TNP-like_GBD"/>
</dbReference>
<dbReference type="GeneID" id="106817986"/>
<reference evidence="4" key="1">
    <citation type="submission" date="2025-08" db="UniProtKB">
        <authorList>
            <consortium name="RefSeq"/>
        </authorList>
    </citation>
    <scope>IDENTIFICATION</scope>
</reference>
<dbReference type="Proteomes" id="UP000695022">
    <property type="component" value="Unplaced"/>
</dbReference>
<evidence type="ECO:0000259" key="1">
    <source>
        <dbReference type="Pfam" id="PF21787"/>
    </source>
</evidence>
<sequence length="292" mass="33048">MARGLCSNWKQVIGFQFVGTTVRSKSLQRHILLSVKKLEALGLKVRAVVCDQGPTNRAALSCLGMTKNNPSIELSGRNYLVIFDIPHLFKSLRNNFRKNLFVKVNGRVEASWQDVVEFYNLDKSQSLRLAPKLTDVHLNPGLFKKQNVRMAVQVLSHTVAAGLHTYASVGLLAATAMQTSAFLERVDKLFDILNSRTLHVNRKSSKPLSSVTSEEFKFLEESISWTKSWSFGKVLPFQWGLVNSIRAVVRLTRELLDEGFTMVFTSRFNQDCIEARNFPLMATSNSKWLHEL</sequence>
<protein>
    <submittedName>
        <fullName evidence="4">Uncharacterized protein LOC106817986</fullName>
    </submittedName>
</protein>
<evidence type="ECO:0000313" key="4">
    <source>
        <dbReference type="RefSeq" id="XP_014678175.1"/>
    </source>
</evidence>
<organism evidence="3 4">
    <name type="scientific">Priapulus caudatus</name>
    <name type="common">Priapulid worm</name>
    <dbReference type="NCBI Taxonomy" id="37621"/>
    <lineage>
        <taxon>Eukaryota</taxon>
        <taxon>Metazoa</taxon>
        <taxon>Ecdysozoa</taxon>
        <taxon>Scalidophora</taxon>
        <taxon>Priapulida</taxon>
        <taxon>Priapulimorpha</taxon>
        <taxon>Priapulimorphida</taxon>
        <taxon>Priapulidae</taxon>
        <taxon>Priapulus</taxon>
    </lineage>
</organism>
<dbReference type="Pfam" id="PF21788">
    <property type="entry name" value="TNP-like_GBD"/>
    <property type="match status" value="1"/>
</dbReference>
<gene>
    <name evidence="4" type="primary">LOC106817986</name>
</gene>
<proteinExistence type="predicted"/>
<feature type="domain" description="Transposable element P transposase-like RNase H" evidence="1">
    <location>
        <begin position="1"/>
        <end position="64"/>
    </location>
</feature>
<evidence type="ECO:0000259" key="2">
    <source>
        <dbReference type="Pfam" id="PF21788"/>
    </source>
</evidence>
<accession>A0ABM1F154</accession>
<feature type="domain" description="Transposable element P transposase-like GTP-binding insertion" evidence="2">
    <location>
        <begin position="87"/>
        <end position="201"/>
    </location>
</feature>
<dbReference type="InterPro" id="IPR048365">
    <property type="entry name" value="TNP-like_RNaseH_N"/>
</dbReference>
<keyword evidence="3" id="KW-1185">Reference proteome</keyword>